<dbReference type="GO" id="GO:0006740">
    <property type="term" value="P:NADPH regeneration"/>
    <property type="evidence" value="ECO:0007669"/>
    <property type="project" value="TreeGrafter"/>
</dbReference>
<organism evidence="3 4">
    <name type="scientific">Trematosphaeria pertusa</name>
    <dbReference type="NCBI Taxonomy" id="390896"/>
    <lineage>
        <taxon>Eukaryota</taxon>
        <taxon>Fungi</taxon>
        <taxon>Dikarya</taxon>
        <taxon>Ascomycota</taxon>
        <taxon>Pezizomycotina</taxon>
        <taxon>Dothideomycetes</taxon>
        <taxon>Pleosporomycetidae</taxon>
        <taxon>Pleosporales</taxon>
        <taxon>Massarineae</taxon>
        <taxon>Trematosphaeriaceae</taxon>
        <taxon>Trematosphaeria</taxon>
    </lineage>
</organism>
<evidence type="ECO:0000259" key="2">
    <source>
        <dbReference type="Pfam" id="PF02894"/>
    </source>
</evidence>
<dbReference type="SUPFAM" id="SSF55347">
    <property type="entry name" value="Glyceraldehyde-3-phosphate dehydrogenase-like, C-terminal domain"/>
    <property type="match status" value="1"/>
</dbReference>
<name>A0A6A6IN22_9PLEO</name>
<keyword evidence="4" id="KW-1185">Reference proteome</keyword>
<dbReference type="Proteomes" id="UP000800094">
    <property type="component" value="Unassembled WGS sequence"/>
</dbReference>
<dbReference type="Gene3D" id="3.40.50.720">
    <property type="entry name" value="NAD(P)-binding Rossmann-like Domain"/>
    <property type="match status" value="1"/>
</dbReference>
<dbReference type="AlphaFoldDB" id="A0A6A6IN22"/>
<dbReference type="GeneID" id="54581716"/>
<dbReference type="InterPro" id="IPR004104">
    <property type="entry name" value="Gfo/Idh/MocA-like_OxRdtase_C"/>
</dbReference>
<sequence length="340" mass="36562">MSKNIALIGSGIFAKEEHLPAIRATPSLALKAIYSRSLASAQGLASDDAAVDLYSEDQEGRTYEELLKRDDIVGVVIALPILVQPEYIKKALSAGKHVLAEKPIAKDIATATELVSWYRGHASGVTLGIAENFRFLDSFLYAASQISTLGRVLGSRTRMHALVSPGAKYYETAWRKKPEYQGGFLLDGGVHFVAATRLMLAGGNVKVVKTSAFTTQLREHLPPVDTVDATLQMSNGASGTISISFGTTFSGSEYAVACEKGTVTVSKGKVTTKRDGKEEVKDFPDEGNGVKQEIVAWAKELGEGKTDERQSPEEALRDLEILEAMLKSGEQAGAPVELKL</sequence>
<dbReference type="GO" id="GO:0016491">
    <property type="term" value="F:oxidoreductase activity"/>
    <property type="evidence" value="ECO:0007669"/>
    <property type="project" value="TreeGrafter"/>
</dbReference>
<dbReference type="Pfam" id="PF02894">
    <property type="entry name" value="GFO_IDH_MocA_C"/>
    <property type="match status" value="1"/>
</dbReference>
<gene>
    <name evidence="3" type="ORF">BU26DRAFT_516683</name>
</gene>
<dbReference type="GO" id="GO:0000166">
    <property type="term" value="F:nucleotide binding"/>
    <property type="evidence" value="ECO:0007669"/>
    <property type="project" value="InterPro"/>
</dbReference>
<dbReference type="PANTHER" id="PTHR42840">
    <property type="entry name" value="NAD(P)-BINDING ROSSMANN-FOLD SUPERFAMILY PROTEIN-RELATED"/>
    <property type="match status" value="1"/>
</dbReference>
<evidence type="ECO:0000259" key="1">
    <source>
        <dbReference type="Pfam" id="PF01408"/>
    </source>
</evidence>
<feature type="domain" description="Gfo/Idh/MocA-like oxidoreductase C-terminal" evidence="2">
    <location>
        <begin position="149"/>
        <end position="338"/>
    </location>
</feature>
<proteinExistence type="predicted"/>
<evidence type="ECO:0000313" key="4">
    <source>
        <dbReference type="Proteomes" id="UP000800094"/>
    </source>
</evidence>
<dbReference type="InterPro" id="IPR000683">
    <property type="entry name" value="Gfo/Idh/MocA-like_OxRdtase_N"/>
</dbReference>
<reference evidence="3" key="1">
    <citation type="journal article" date="2020" name="Stud. Mycol.">
        <title>101 Dothideomycetes genomes: a test case for predicting lifestyles and emergence of pathogens.</title>
        <authorList>
            <person name="Haridas S."/>
            <person name="Albert R."/>
            <person name="Binder M."/>
            <person name="Bloem J."/>
            <person name="Labutti K."/>
            <person name="Salamov A."/>
            <person name="Andreopoulos B."/>
            <person name="Baker S."/>
            <person name="Barry K."/>
            <person name="Bills G."/>
            <person name="Bluhm B."/>
            <person name="Cannon C."/>
            <person name="Castanera R."/>
            <person name="Culley D."/>
            <person name="Daum C."/>
            <person name="Ezra D."/>
            <person name="Gonzalez J."/>
            <person name="Henrissat B."/>
            <person name="Kuo A."/>
            <person name="Liang C."/>
            <person name="Lipzen A."/>
            <person name="Lutzoni F."/>
            <person name="Magnuson J."/>
            <person name="Mondo S."/>
            <person name="Nolan M."/>
            <person name="Ohm R."/>
            <person name="Pangilinan J."/>
            <person name="Park H.-J."/>
            <person name="Ramirez L."/>
            <person name="Alfaro M."/>
            <person name="Sun H."/>
            <person name="Tritt A."/>
            <person name="Yoshinaga Y."/>
            <person name="Zwiers L.-H."/>
            <person name="Turgeon B."/>
            <person name="Goodwin S."/>
            <person name="Spatafora J."/>
            <person name="Crous P."/>
            <person name="Grigoriev I."/>
        </authorList>
    </citation>
    <scope>NUCLEOTIDE SEQUENCE</scope>
    <source>
        <strain evidence="3">CBS 122368</strain>
    </source>
</reference>
<accession>A0A6A6IN22</accession>
<evidence type="ECO:0000313" key="3">
    <source>
        <dbReference type="EMBL" id="KAF2251964.1"/>
    </source>
</evidence>
<feature type="domain" description="Gfo/Idh/MocA-like oxidoreductase N-terminal" evidence="1">
    <location>
        <begin position="4"/>
        <end position="118"/>
    </location>
</feature>
<dbReference type="PANTHER" id="PTHR42840:SF5">
    <property type="entry name" value="NAD(P)-BINDING ROSSMANN-FOLD SUPERFAMILY PROTEIN"/>
    <property type="match status" value="1"/>
</dbReference>
<dbReference type="GO" id="GO:0005737">
    <property type="term" value="C:cytoplasm"/>
    <property type="evidence" value="ECO:0007669"/>
    <property type="project" value="TreeGrafter"/>
</dbReference>
<dbReference type="RefSeq" id="XP_033686968.1">
    <property type="nucleotide sequence ID" value="XM_033828386.1"/>
</dbReference>
<dbReference type="Gene3D" id="3.30.360.10">
    <property type="entry name" value="Dihydrodipicolinate Reductase, domain 2"/>
    <property type="match status" value="1"/>
</dbReference>
<protein>
    <submittedName>
        <fullName evidence="3">NAD(P)-binding protein</fullName>
    </submittedName>
</protein>
<dbReference type="Pfam" id="PF01408">
    <property type="entry name" value="GFO_IDH_MocA"/>
    <property type="match status" value="1"/>
</dbReference>
<dbReference type="EMBL" id="ML987192">
    <property type="protein sequence ID" value="KAF2251964.1"/>
    <property type="molecule type" value="Genomic_DNA"/>
</dbReference>
<dbReference type="OrthoDB" id="64915at2759"/>
<dbReference type="SUPFAM" id="SSF51735">
    <property type="entry name" value="NAD(P)-binding Rossmann-fold domains"/>
    <property type="match status" value="1"/>
</dbReference>
<dbReference type="InterPro" id="IPR036291">
    <property type="entry name" value="NAD(P)-bd_dom_sf"/>
</dbReference>